<gene>
    <name evidence="6" type="primary">lonC</name>
    <name evidence="6" type="ORF">VLY81_00505</name>
</gene>
<dbReference type="CDD" id="cd00009">
    <property type="entry name" value="AAA"/>
    <property type="match status" value="1"/>
</dbReference>
<evidence type="ECO:0000259" key="5">
    <source>
        <dbReference type="PROSITE" id="PS51786"/>
    </source>
</evidence>
<dbReference type="InterPro" id="IPR008269">
    <property type="entry name" value="Lon_proteolytic"/>
</dbReference>
<dbReference type="InterPro" id="IPR014252">
    <property type="entry name" value="Spore_LonC"/>
</dbReference>
<evidence type="ECO:0000259" key="4">
    <source>
        <dbReference type="PROSITE" id="PS50045"/>
    </source>
</evidence>
<dbReference type="GO" id="GO:0006508">
    <property type="term" value="P:proteolysis"/>
    <property type="evidence" value="ECO:0007669"/>
    <property type="project" value="UniProtKB-KW"/>
</dbReference>
<dbReference type="InterPro" id="IPR027417">
    <property type="entry name" value="P-loop_NTPase"/>
</dbReference>
<dbReference type="Gene3D" id="3.30.230.10">
    <property type="match status" value="1"/>
</dbReference>
<dbReference type="InterPro" id="IPR027065">
    <property type="entry name" value="Lon_Prtase"/>
</dbReference>
<dbReference type="PRINTS" id="PR00830">
    <property type="entry name" value="ENDOLAPTASE"/>
</dbReference>
<keyword evidence="7" id="KW-1185">Reference proteome</keyword>
<feature type="domain" description="Sigma-54 factor interaction" evidence="4">
    <location>
        <begin position="174"/>
        <end position="307"/>
    </location>
</feature>
<dbReference type="GO" id="GO:0008233">
    <property type="term" value="F:peptidase activity"/>
    <property type="evidence" value="ECO:0007669"/>
    <property type="project" value="UniProtKB-KW"/>
</dbReference>
<dbReference type="EC" id="3.4.21.53" evidence="3"/>
<evidence type="ECO:0000256" key="1">
    <source>
        <dbReference type="ARBA" id="ARBA00022670"/>
    </source>
</evidence>
<feature type="active site" evidence="3">
    <location>
        <position position="551"/>
    </location>
</feature>
<dbReference type="InterPro" id="IPR020568">
    <property type="entry name" value="Ribosomal_Su5_D2-typ_SF"/>
</dbReference>
<comment type="similarity">
    <text evidence="3">Belongs to the peptidase S16 family.</text>
</comment>
<accession>A0ABZ1BQ23</accession>
<feature type="active site" evidence="3">
    <location>
        <position position="594"/>
    </location>
</feature>
<dbReference type="Pfam" id="PF05362">
    <property type="entry name" value="Lon_C"/>
    <property type="match status" value="1"/>
</dbReference>
<dbReference type="PROSITE" id="PS51786">
    <property type="entry name" value="LON_PROTEOLYTIC"/>
    <property type="match status" value="1"/>
</dbReference>
<dbReference type="PANTHER" id="PTHR10046">
    <property type="entry name" value="ATP DEPENDENT LON PROTEASE FAMILY MEMBER"/>
    <property type="match status" value="1"/>
</dbReference>
<proteinExistence type="inferred from homology"/>
<dbReference type="Proteomes" id="UP001333102">
    <property type="component" value="Chromosome"/>
</dbReference>
<dbReference type="SMART" id="SM00382">
    <property type="entry name" value="AAA"/>
    <property type="match status" value="1"/>
</dbReference>
<dbReference type="NCBIfam" id="TIGR02903">
    <property type="entry name" value="spore_lon_C"/>
    <property type="match status" value="1"/>
</dbReference>
<dbReference type="Gene3D" id="3.40.50.300">
    <property type="entry name" value="P-loop containing nucleotide triphosphate hydrolases"/>
    <property type="match status" value="2"/>
</dbReference>
<keyword evidence="3" id="KW-0378">Hydrolase</keyword>
<dbReference type="PROSITE" id="PS50045">
    <property type="entry name" value="SIGMA54_INTERACT_4"/>
    <property type="match status" value="1"/>
</dbReference>
<keyword evidence="2 3" id="KW-0720">Serine protease</keyword>
<evidence type="ECO:0000313" key="7">
    <source>
        <dbReference type="Proteomes" id="UP001333102"/>
    </source>
</evidence>
<sequence>MSRAHLSPPTPEQALAREVLALWDRAREIYGPERLVLMAAKVGVLSMMRSSDLRQQVTALLRVLEQRPATPVEGAEEELDALVARAEERIADELARKRVRDEIERQVHQRMQRQQARYLEELRHQIAREQGGPDNAHTLRKYAQLEQLERRGLGTSLLAALRPQRLEEVVGQQRAVRALLAKLASPMPQHVLLYGPPGVGKTTVARLVLETAKRLPFTPFSGDAPFVEVDGATLRWDPREASNPLLGSVHDPIYQGARRDLAESGVPEPKVGLVTEAHGGVLFIDEIGEMDPVLQGKLLKVLEDRRVFFESAYYDPHDSRVPRYIRKLFEEGAPADFILLGATTRSPHDINPALRSRCAEVFFDPLTPSHIRQIVEQAARRVGLELEEPAVQLIAEHSPDGRRATVLLADACSLALSERLGVDGQVSVPAQPGPRYLDGLRVSAAHVQEALRAARLVSPWRVRARPTPRVGRVLGLGAHGFRGVVLEVEAVALPARTAGQGTVRFNEAAGSMARDSVFVATSLARSLLDVDVAQTDLHVNVVGGGRIDGPSAGLSIACAIISALLDVPARQDVAVTGELSLWGDVKPVGAIVEKVWAARESGMRQVLVPADNLADVPPELAGETVLGVHRIEEALDLVLGGPAWRARSGRASSA</sequence>
<evidence type="ECO:0000256" key="2">
    <source>
        <dbReference type="ARBA" id="ARBA00022825"/>
    </source>
</evidence>
<protein>
    <recommendedName>
        <fullName evidence="3">endopeptidase La</fullName>
        <ecNumber evidence="3">3.4.21.53</ecNumber>
    </recommendedName>
</protein>
<dbReference type="SUPFAM" id="SSF52540">
    <property type="entry name" value="P-loop containing nucleoside triphosphate hydrolases"/>
    <property type="match status" value="1"/>
</dbReference>
<reference evidence="7" key="1">
    <citation type="submission" date="2023-12" db="EMBL/GenBank/DDBJ databases">
        <title>Novel isolates from deep terrestrial aquifers shed light on the physiology and ecology of the class Limnochordia.</title>
        <authorList>
            <person name="Karnachuk O.V."/>
            <person name="Lukina A.P."/>
            <person name="Avakyan M.R."/>
            <person name="Kadnikov V."/>
            <person name="Begmatov S."/>
            <person name="Beletsky A.V."/>
            <person name="Mardanov A.V."/>
            <person name="Ravin N.V."/>
        </authorList>
    </citation>
    <scope>NUCLEOTIDE SEQUENCE [LARGE SCALE GENOMIC DNA]</scope>
    <source>
        <strain evidence="7">LN</strain>
    </source>
</reference>
<dbReference type="SUPFAM" id="SSF54211">
    <property type="entry name" value="Ribosomal protein S5 domain 2-like"/>
    <property type="match status" value="1"/>
</dbReference>
<dbReference type="InterPro" id="IPR003593">
    <property type="entry name" value="AAA+_ATPase"/>
</dbReference>
<feature type="domain" description="Lon proteolytic" evidence="5">
    <location>
        <begin position="467"/>
        <end position="641"/>
    </location>
</feature>
<name>A0ABZ1BQ23_9FIRM</name>
<comment type="catalytic activity">
    <reaction evidence="3">
        <text>Hydrolysis of proteins in presence of ATP.</text>
        <dbReference type="EC" id="3.4.21.53"/>
    </reaction>
</comment>
<dbReference type="InterPro" id="IPR014721">
    <property type="entry name" value="Ribsml_uS5_D2-typ_fold_subgr"/>
</dbReference>
<organism evidence="6 7">
    <name type="scientific">Geochorda subterranea</name>
    <dbReference type="NCBI Taxonomy" id="3109564"/>
    <lineage>
        <taxon>Bacteria</taxon>
        <taxon>Bacillati</taxon>
        <taxon>Bacillota</taxon>
        <taxon>Limnochordia</taxon>
        <taxon>Limnochordales</taxon>
        <taxon>Geochordaceae</taxon>
        <taxon>Geochorda</taxon>
    </lineage>
</organism>
<dbReference type="RefSeq" id="WP_324669053.1">
    <property type="nucleotide sequence ID" value="NZ_CP141614.1"/>
</dbReference>
<dbReference type="Pfam" id="PF00158">
    <property type="entry name" value="Sigma54_activat"/>
    <property type="match status" value="1"/>
</dbReference>
<dbReference type="EMBL" id="CP141614">
    <property type="protein sequence ID" value="WRP14685.1"/>
    <property type="molecule type" value="Genomic_DNA"/>
</dbReference>
<dbReference type="InterPro" id="IPR002078">
    <property type="entry name" value="Sigma_54_int"/>
</dbReference>
<evidence type="ECO:0000313" key="6">
    <source>
        <dbReference type="EMBL" id="WRP14685.1"/>
    </source>
</evidence>
<keyword evidence="1 3" id="KW-0645">Protease</keyword>
<evidence type="ECO:0000256" key="3">
    <source>
        <dbReference type="PROSITE-ProRule" id="PRU01122"/>
    </source>
</evidence>